<dbReference type="InterPro" id="IPR003593">
    <property type="entry name" value="AAA+_ATPase"/>
</dbReference>
<dbReference type="PANTHER" id="PTHR43718">
    <property type="entry name" value="LON PROTEASE"/>
    <property type="match status" value="1"/>
</dbReference>
<dbReference type="Gene3D" id="3.40.50.300">
    <property type="entry name" value="P-loop containing nucleotide triphosphate hydrolases"/>
    <property type="match status" value="1"/>
</dbReference>
<dbReference type="SMART" id="SM00382">
    <property type="entry name" value="AAA"/>
    <property type="match status" value="1"/>
</dbReference>
<sequence>MSNANSTKKRLADGKDAGFIIDPQGKLLVPASFQLAHMAEQREAMEEKIREAEQAAAKADMQHEPSPWDRIPIESYDYFEESIKLNFPDTPDTEPVQIFDIDSVKAALKKWTGGHSDRIAKVQDAFDDVLKNGGARYLPTFTKTRIRNRSRFNFNNALLPGIDAKLRALRVKFPNFVEAIELIDTELRLQSRLPESEFRLPPILLSGPPGVGKSFFAAALAQALGVAYEKLSAGGLQGAFSINGTSAHYREAMPGEIFFALSRNVYCSPVILLDEIDKIAGHVGDPIEPVLLDLLEPETARSFKDECMMLKFDASHIIFIATANEAISAPLASRFHVIQVPPFTREQQRDVASQIFSDYCDSVGVALGADPDMLATLANNDLRSYSRAIRFAVGNALRADRDRLLSADFALFASRRIGMGFL</sequence>
<keyword evidence="4" id="KW-1185">Reference proteome</keyword>
<evidence type="ECO:0000313" key="3">
    <source>
        <dbReference type="EMBL" id="GBL47726.1"/>
    </source>
</evidence>
<feature type="coiled-coil region" evidence="1">
    <location>
        <begin position="35"/>
        <end position="62"/>
    </location>
</feature>
<dbReference type="Pfam" id="PF00004">
    <property type="entry name" value="AAA"/>
    <property type="match status" value="1"/>
</dbReference>
<feature type="domain" description="AAA+ ATPase" evidence="2">
    <location>
        <begin position="199"/>
        <end position="344"/>
    </location>
</feature>
<dbReference type="InterPro" id="IPR027065">
    <property type="entry name" value="Lon_Prtase"/>
</dbReference>
<dbReference type="InterPro" id="IPR027417">
    <property type="entry name" value="P-loop_NTPase"/>
</dbReference>
<keyword evidence="1" id="KW-0175">Coiled coil</keyword>
<dbReference type="PANTHER" id="PTHR43718:SF2">
    <property type="entry name" value="LON PROTEASE HOMOLOG, MITOCHONDRIAL"/>
    <property type="match status" value="1"/>
</dbReference>
<dbReference type="Proteomes" id="UP000286806">
    <property type="component" value="Unassembled WGS sequence"/>
</dbReference>
<evidence type="ECO:0000313" key="4">
    <source>
        <dbReference type="Proteomes" id="UP000286806"/>
    </source>
</evidence>
<dbReference type="AlphaFoldDB" id="A0A401JI35"/>
<dbReference type="GO" id="GO:0004252">
    <property type="term" value="F:serine-type endopeptidase activity"/>
    <property type="evidence" value="ECO:0007669"/>
    <property type="project" value="InterPro"/>
</dbReference>
<proteinExistence type="predicted"/>
<reference evidence="3 4" key="1">
    <citation type="journal article" date="2019" name="Front. Microbiol.">
        <title>Genomes of Neutrophilic Sulfur-Oxidizing Chemolithoautotrophs Representing 9 Proteobacterial Species From 8 Genera.</title>
        <authorList>
            <person name="Watanabe T."/>
            <person name="Kojima H."/>
            <person name="Umezawa K."/>
            <person name="Hori C."/>
            <person name="Takasuka T.E."/>
            <person name="Kato Y."/>
            <person name="Fukui M."/>
        </authorList>
    </citation>
    <scope>NUCLEOTIDE SEQUENCE [LARGE SCALE GENOMIC DNA]</scope>
    <source>
        <strain evidence="3 4">TTN</strain>
    </source>
</reference>
<dbReference type="GO" id="GO:0006515">
    <property type="term" value="P:protein quality control for misfolded or incompletely synthesized proteins"/>
    <property type="evidence" value="ECO:0007669"/>
    <property type="project" value="TreeGrafter"/>
</dbReference>
<keyword evidence="3" id="KW-0378">Hydrolase</keyword>
<accession>A0A401JI35</accession>
<comment type="caution">
    <text evidence="3">The sequence shown here is derived from an EMBL/GenBank/DDBJ whole genome shotgun (WGS) entry which is preliminary data.</text>
</comment>
<dbReference type="GO" id="GO:0003697">
    <property type="term" value="F:single-stranded DNA binding"/>
    <property type="evidence" value="ECO:0007669"/>
    <property type="project" value="TreeGrafter"/>
</dbReference>
<dbReference type="GO" id="GO:0007005">
    <property type="term" value="P:mitochondrion organization"/>
    <property type="evidence" value="ECO:0007669"/>
    <property type="project" value="TreeGrafter"/>
</dbReference>
<dbReference type="RefSeq" id="WP_189836466.1">
    <property type="nucleotide sequence ID" value="NZ_BGOW01000087.1"/>
</dbReference>
<dbReference type="SUPFAM" id="SSF52540">
    <property type="entry name" value="P-loop containing nucleoside triphosphate hydrolases"/>
    <property type="match status" value="1"/>
</dbReference>
<dbReference type="InterPro" id="IPR003959">
    <property type="entry name" value="ATPase_AAA_core"/>
</dbReference>
<dbReference type="GO" id="GO:0016887">
    <property type="term" value="F:ATP hydrolysis activity"/>
    <property type="evidence" value="ECO:0007669"/>
    <property type="project" value="InterPro"/>
</dbReference>
<keyword evidence="3" id="KW-0645">Protease</keyword>
<gene>
    <name evidence="3" type="ORF">SFMTTN_3568</name>
</gene>
<dbReference type="GO" id="GO:0005524">
    <property type="term" value="F:ATP binding"/>
    <property type="evidence" value="ECO:0007669"/>
    <property type="project" value="InterPro"/>
</dbReference>
<dbReference type="EMBL" id="BGOW01000087">
    <property type="protein sequence ID" value="GBL47726.1"/>
    <property type="molecule type" value="Genomic_DNA"/>
</dbReference>
<evidence type="ECO:0000256" key="1">
    <source>
        <dbReference type="SAM" id="Coils"/>
    </source>
</evidence>
<protein>
    <submittedName>
        <fullName evidence="3">ATP-dependent protease La type I</fullName>
    </submittedName>
</protein>
<organism evidence="3 4">
    <name type="scientific">Sulfuriferula multivorans</name>
    <dbReference type="NCBI Taxonomy" id="1559896"/>
    <lineage>
        <taxon>Bacteria</taxon>
        <taxon>Pseudomonadati</taxon>
        <taxon>Pseudomonadota</taxon>
        <taxon>Betaproteobacteria</taxon>
        <taxon>Nitrosomonadales</taxon>
        <taxon>Sulfuricellaceae</taxon>
        <taxon>Sulfuriferula</taxon>
    </lineage>
</organism>
<dbReference type="GO" id="GO:0051131">
    <property type="term" value="P:chaperone-mediated protein complex assembly"/>
    <property type="evidence" value="ECO:0007669"/>
    <property type="project" value="TreeGrafter"/>
</dbReference>
<evidence type="ECO:0000259" key="2">
    <source>
        <dbReference type="SMART" id="SM00382"/>
    </source>
</evidence>
<name>A0A401JI35_9PROT</name>
<dbReference type="GO" id="GO:0004176">
    <property type="term" value="F:ATP-dependent peptidase activity"/>
    <property type="evidence" value="ECO:0007669"/>
    <property type="project" value="InterPro"/>
</dbReference>